<reference evidence="3" key="1">
    <citation type="submission" date="2020-10" db="EMBL/GenBank/DDBJ databases">
        <authorList>
            <person name="Gilroy R."/>
        </authorList>
    </citation>
    <scope>NUCLEOTIDE SEQUENCE</scope>
    <source>
        <strain evidence="3">B1-13419</strain>
    </source>
</reference>
<dbReference type="InterPro" id="IPR019079">
    <property type="entry name" value="Capsule_synth_CapA"/>
</dbReference>
<evidence type="ECO:0000313" key="3">
    <source>
        <dbReference type="EMBL" id="MBO8474947.1"/>
    </source>
</evidence>
<dbReference type="Gene3D" id="3.60.21.10">
    <property type="match status" value="1"/>
</dbReference>
<name>A0A9D9NIR4_9BACT</name>
<dbReference type="EMBL" id="JADIMD010000101">
    <property type="protein sequence ID" value="MBO8474947.1"/>
    <property type="molecule type" value="Genomic_DNA"/>
</dbReference>
<sequence length="388" mass="42765">MKRLVLLYIFLLSAASGHSRRLPFDGVPVPALPTDTVTVTVIGDVMMHSAQIENCHGRYAEMHGTADPDSSGHYDYSPCFREIRDMLVDADICIANMEFTLAGAPYSGYPAFCAPESFADHVADCGVDVFLTANNHIFDKGEPGARRTLGIYRRMQERGIGDTGCYTDSLHMSHAYPLIVEKDGIRIALVNFTYGTNVGHGKEFPKVSVMDREEIAAAMQTARDSADIIIALPHWGTEYALKHSAEQAKMAEFLVRRGADAVIGSHPHVVQDIDSLKALSGDYVPVVYSLGNIISNMSAPNTRIGLMATLPVIRYTDGSTSIGKISYTFTWCTLPGRLEDSHMTIPVERFKGRRELWSIPSDYDNMVDTYNRILESSGIKGNEKDNNS</sequence>
<dbReference type="SMART" id="SM00854">
    <property type="entry name" value="PGA_cap"/>
    <property type="match status" value="1"/>
</dbReference>
<gene>
    <name evidence="3" type="ORF">IAB91_06635</name>
</gene>
<comment type="similarity">
    <text evidence="1">Belongs to the CapA family.</text>
</comment>
<dbReference type="PANTHER" id="PTHR33393:SF12">
    <property type="entry name" value="CAPSULE BIOSYNTHESIS PROTEIN CAPA"/>
    <property type="match status" value="1"/>
</dbReference>
<comment type="caution">
    <text evidence="3">The sequence shown here is derived from an EMBL/GenBank/DDBJ whole genome shotgun (WGS) entry which is preliminary data.</text>
</comment>
<dbReference type="PANTHER" id="PTHR33393">
    <property type="entry name" value="POLYGLUTAMINE SYNTHESIS ACCESSORY PROTEIN RV0574C-RELATED"/>
    <property type="match status" value="1"/>
</dbReference>
<evidence type="ECO:0000259" key="2">
    <source>
        <dbReference type="SMART" id="SM00854"/>
    </source>
</evidence>
<evidence type="ECO:0000313" key="4">
    <source>
        <dbReference type="Proteomes" id="UP000823757"/>
    </source>
</evidence>
<dbReference type="InterPro" id="IPR052169">
    <property type="entry name" value="CW_Biosynth-Accessory"/>
</dbReference>
<dbReference type="InterPro" id="IPR029052">
    <property type="entry name" value="Metallo-depent_PP-like"/>
</dbReference>
<proteinExistence type="inferred from homology"/>
<dbReference type="AlphaFoldDB" id="A0A9D9NIR4"/>
<protein>
    <submittedName>
        <fullName evidence="3">CapA family protein</fullName>
    </submittedName>
</protein>
<reference evidence="3" key="2">
    <citation type="journal article" date="2021" name="PeerJ">
        <title>Extensive microbial diversity within the chicken gut microbiome revealed by metagenomics and culture.</title>
        <authorList>
            <person name="Gilroy R."/>
            <person name="Ravi A."/>
            <person name="Getino M."/>
            <person name="Pursley I."/>
            <person name="Horton D.L."/>
            <person name="Alikhan N.F."/>
            <person name="Baker D."/>
            <person name="Gharbi K."/>
            <person name="Hall N."/>
            <person name="Watson M."/>
            <person name="Adriaenssens E.M."/>
            <person name="Foster-Nyarko E."/>
            <person name="Jarju S."/>
            <person name="Secka A."/>
            <person name="Antonio M."/>
            <person name="Oren A."/>
            <person name="Chaudhuri R.R."/>
            <person name="La Ragione R."/>
            <person name="Hildebrand F."/>
            <person name="Pallen M.J."/>
        </authorList>
    </citation>
    <scope>NUCLEOTIDE SEQUENCE</scope>
    <source>
        <strain evidence="3">B1-13419</strain>
    </source>
</reference>
<dbReference type="SUPFAM" id="SSF56300">
    <property type="entry name" value="Metallo-dependent phosphatases"/>
    <property type="match status" value="1"/>
</dbReference>
<accession>A0A9D9NIR4</accession>
<feature type="domain" description="Capsule synthesis protein CapA" evidence="2">
    <location>
        <begin position="38"/>
        <end position="297"/>
    </location>
</feature>
<organism evidence="3 4">
    <name type="scientific">Candidatus Cryptobacteroides faecigallinarum</name>
    <dbReference type="NCBI Taxonomy" id="2840763"/>
    <lineage>
        <taxon>Bacteria</taxon>
        <taxon>Pseudomonadati</taxon>
        <taxon>Bacteroidota</taxon>
        <taxon>Bacteroidia</taxon>
        <taxon>Bacteroidales</taxon>
        <taxon>Candidatus Cryptobacteroides</taxon>
    </lineage>
</organism>
<evidence type="ECO:0000256" key="1">
    <source>
        <dbReference type="ARBA" id="ARBA00005662"/>
    </source>
</evidence>
<dbReference type="Proteomes" id="UP000823757">
    <property type="component" value="Unassembled WGS sequence"/>
</dbReference>
<dbReference type="CDD" id="cd07381">
    <property type="entry name" value="MPP_CapA"/>
    <property type="match status" value="1"/>
</dbReference>
<dbReference type="Pfam" id="PF09587">
    <property type="entry name" value="PGA_cap"/>
    <property type="match status" value="1"/>
</dbReference>